<evidence type="ECO:0000256" key="1">
    <source>
        <dbReference type="ARBA" id="ARBA00008609"/>
    </source>
</evidence>
<comment type="similarity">
    <text evidence="1">Belongs to the GcvT family.</text>
</comment>
<feature type="domain" description="Aminomethyltransferase C-terminal" evidence="8">
    <location>
        <begin position="268"/>
        <end position="341"/>
    </location>
</feature>
<dbReference type="InterPro" id="IPR027266">
    <property type="entry name" value="TrmE/GcvT-like"/>
</dbReference>
<evidence type="ECO:0000256" key="5">
    <source>
        <dbReference type="ARBA" id="ARBA00031395"/>
    </source>
</evidence>
<dbReference type="Pfam" id="PF08669">
    <property type="entry name" value="GCV_T_C"/>
    <property type="match status" value="1"/>
</dbReference>
<dbReference type="Gene3D" id="2.40.30.110">
    <property type="entry name" value="Aminomethyltransferase beta-barrel domains"/>
    <property type="match status" value="1"/>
</dbReference>
<organism evidence="9">
    <name type="scientific">marine metagenome</name>
    <dbReference type="NCBI Taxonomy" id="408172"/>
    <lineage>
        <taxon>unclassified sequences</taxon>
        <taxon>metagenomes</taxon>
        <taxon>ecological metagenomes</taxon>
    </lineage>
</organism>
<dbReference type="GO" id="GO:0006546">
    <property type="term" value="P:glycine catabolic process"/>
    <property type="evidence" value="ECO:0007669"/>
    <property type="project" value="InterPro"/>
</dbReference>
<dbReference type="GO" id="GO:0004047">
    <property type="term" value="F:aminomethyltransferase activity"/>
    <property type="evidence" value="ECO:0007669"/>
    <property type="project" value="UniProtKB-EC"/>
</dbReference>
<evidence type="ECO:0000256" key="4">
    <source>
        <dbReference type="ARBA" id="ARBA00022679"/>
    </source>
</evidence>
<dbReference type="PANTHER" id="PTHR43757:SF2">
    <property type="entry name" value="AMINOMETHYLTRANSFERASE, MITOCHONDRIAL"/>
    <property type="match status" value="1"/>
</dbReference>
<dbReference type="InterPro" id="IPR029043">
    <property type="entry name" value="GcvT/YgfZ_C"/>
</dbReference>
<keyword evidence="3" id="KW-0032">Aminotransferase</keyword>
<proteinExistence type="inferred from homology"/>
<dbReference type="InterPro" id="IPR006223">
    <property type="entry name" value="GcvT"/>
</dbReference>
<dbReference type="EC" id="2.1.2.10" evidence="2"/>
<evidence type="ECO:0000256" key="3">
    <source>
        <dbReference type="ARBA" id="ARBA00022576"/>
    </source>
</evidence>
<dbReference type="Pfam" id="PF01571">
    <property type="entry name" value="GCV_T"/>
    <property type="match status" value="1"/>
</dbReference>
<dbReference type="SUPFAM" id="SSF103025">
    <property type="entry name" value="Folate-binding domain"/>
    <property type="match status" value="1"/>
</dbReference>
<accession>A0A382GY38</accession>
<evidence type="ECO:0000256" key="6">
    <source>
        <dbReference type="ARBA" id="ARBA00047665"/>
    </source>
</evidence>
<dbReference type="GO" id="GO:0008483">
    <property type="term" value="F:transaminase activity"/>
    <property type="evidence" value="ECO:0007669"/>
    <property type="project" value="UniProtKB-KW"/>
</dbReference>
<dbReference type="GO" id="GO:0005960">
    <property type="term" value="C:glycine cleavage complex"/>
    <property type="evidence" value="ECO:0007669"/>
    <property type="project" value="InterPro"/>
</dbReference>
<name>A0A382GY38_9ZZZZ</name>
<dbReference type="NCBIfam" id="TIGR00528">
    <property type="entry name" value="gcvT"/>
    <property type="match status" value="1"/>
</dbReference>
<reference evidence="9" key="1">
    <citation type="submission" date="2018-05" db="EMBL/GenBank/DDBJ databases">
        <authorList>
            <person name="Lanie J.A."/>
            <person name="Ng W.-L."/>
            <person name="Kazmierczak K.M."/>
            <person name="Andrzejewski T.M."/>
            <person name="Davidsen T.M."/>
            <person name="Wayne K.J."/>
            <person name="Tettelin H."/>
            <person name="Glass J.I."/>
            <person name="Rusch D."/>
            <person name="Podicherti R."/>
            <person name="Tsui H.-C.T."/>
            <person name="Winkler M.E."/>
        </authorList>
    </citation>
    <scope>NUCLEOTIDE SEQUENCE</scope>
</reference>
<dbReference type="EMBL" id="UINC01058105">
    <property type="protein sequence ID" value="SVB79996.1"/>
    <property type="molecule type" value="Genomic_DNA"/>
</dbReference>
<dbReference type="InterPro" id="IPR006222">
    <property type="entry name" value="GCVT_N"/>
</dbReference>
<evidence type="ECO:0000259" key="8">
    <source>
        <dbReference type="Pfam" id="PF08669"/>
    </source>
</evidence>
<evidence type="ECO:0000256" key="2">
    <source>
        <dbReference type="ARBA" id="ARBA00012616"/>
    </source>
</evidence>
<dbReference type="Gene3D" id="3.30.70.1400">
    <property type="entry name" value="Aminomethyltransferase beta-barrel domains"/>
    <property type="match status" value="1"/>
</dbReference>
<dbReference type="InterPro" id="IPR028896">
    <property type="entry name" value="GcvT/YgfZ/DmdA"/>
</dbReference>
<keyword evidence="4" id="KW-0808">Transferase</keyword>
<dbReference type="InterPro" id="IPR013977">
    <property type="entry name" value="GcvT_C"/>
</dbReference>
<dbReference type="AlphaFoldDB" id="A0A382GY38"/>
<dbReference type="PANTHER" id="PTHR43757">
    <property type="entry name" value="AMINOMETHYLTRANSFERASE"/>
    <property type="match status" value="1"/>
</dbReference>
<dbReference type="PIRSF" id="PIRSF006487">
    <property type="entry name" value="GcvT"/>
    <property type="match status" value="1"/>
</dbReference>
<feature type="domain" description="GCVT N-terminal" evidence="7">
    <location>
        <begin position="2"/>
        <end position="248"/>
    </location>
</feature>
<sequence length="355" mass="38851">MHLQLGGKMVDFSGWHMPIHYGSQLQEHTTVRNSVGMFDVSHMTVLEIQGRDSEAFLRFVLANDIGLLKESGKAMYSAMLNEAGGIIDDIIVYANRPDFLMVVNCSRRATDMAWLAQCVAGFSCQIRERTDLSIIALQGPQALTVFQATGSQEQTQRVAGLKPFQGGYADDWYLARTGYTGEQGLEIILPHQAAVGLWEQLSDNKVAAIGLGARDTLRLEAGMNLWGNDMDESISPFEANMARTVVMDDHQFVGSAALKAQTEKGVDRQLIGIIMQGKGVLRAQYPVYQGTKEVGKITSGAFSPTLQRGIALARIRSCTGPLSVAIRGKQVPVERVRLPFVRNGRPVYSIMPSAS</sequence>
<comment type="catalytic activity">
    <reaction evidence="6">
        <text>N(6)-[(R)-S(8)-aminomethyldihydrolipoyl]-L-lysyl-[protein] + (6S)-5,6,7,8-tetrahydrofolate = N(6)-[(R)-dihydrolipoyl]-L-lysyl-[protein] + (6R)-5,10-methylene-5,6,7,8-tetrahydrofolate + NH4(+)</text>
        <dbReference type="Rhea" id="RHEA:16945"/>
        <dbReference type="Rhea" id="RHEA-COMP:10475"/>
        <dbReference type="Rhea" id="RHEA-COMP:10492"/>
        <dbReference type="ChEBI" id="CHEBI:15636"/>
        <dbReference type="ChEBI" id="CHEBI:28938"/>
        <dbReference type="ChEBI" id="CHEBI:57453"/>
        <dbReference type="ChEBI" id="CHEBI:83100"/>
        <dbReference type="ChEBI" id="CHEBI:83143"/>
        <dbReference type="EC" id="2.1.2.10"/>
    </reaction>
</comment>
<dbReference type="SUPFAM" id="SSF101790">
    <property type="entry name" value="Aminomethyltransferase beta-barrel domain"/>
    <property type="match status" value="1"/>
</dbReference>
<evidence type="ECO:0000313" key="9">
    <source>
        <dbReference type="EMBL" id="SVB79996.1"/>
    </source>
</evidence>
<protein>
    <recommendedName>
        <fullName evidence="2">aminomethyltransferase</fullName>
        <ecNumber evidence="2">2.1.2.10</ecNumber>
    </recommendedName>
    <alternativeName>
        <fullName evidence="5">Glycine cleavage system T protein</fullName>
    </alternativeName>
</protein>
<dbReference type="GO" id="GO:0005829">
    <property type="term" value="C:cytosol"/>
    <property type="evidence" value="ECO:0007669"/>
    <property type="project" value="TreeGrafter"/>
</dbReference>
<dbReference type="Gene3D" id="3.30.1360.120">
    <property type="entry name" value="Probable tRNA modification gtpase trme, domain 1"/>
    <property type="match status" value="1"/>
</dbReference>
<evidence type="ECO:0000259" key="7">
    <source>
        <dbReference type="Pfam" id="PF01571"/>
    </source>
</evidence>
<dbReference type="NCBIfam" id="NF001567">
    <property type="entry name" value="PRK00389.1"/>
    <property type="match status" value="1"/>
</dbReference>
<dbReference type="Gene3D" id="4.10.1250.10">
    <property type="entry name" value="Aminomethyltransferase fragment"/>
    <property type="match status" value="1"/>
</dbReference>
<gene>
    <name evidence="9" type="ORF">METZ01_LOCUS232850</name>
</gene>